<feature type="non-terminal residue" evidence="1">
    <location>
        <position position="53"/>
    </location>
</feature>
<gene>
    <name evidence="1" type="ORF">RF55_18884</name>
</gene>
<dbReference type="Proteomes" id="UP000036403">
    <property type="component" value="Unassembled WGS sequence"/>
</dbReference>
<name>A0A0J7K115_LASNI</name>
<proteinExistence type="predicted"/>
<accession>A0A0J7K115</accession>
<dbReference type="AlphaFoldDB" id="A0A0J7K115"/>
<dbReference type="EMBL" id="LBMM01018100">
    <property type="protein sequence ID" value="KMQ83876.1"/>
    <property type="molecule type" value="Genomic_DNA"/>
</dbReference>
<keyword evidence="2" id="KW-1185">Reference proteome</keyword>
<sequence>MFLNETLFVLAYTANIMATLPEKTDVKNVSIAENITTTTLSPEEEENKFDLDD</sequence>
<evidence type="ECO:0000313" key="2">
    <source>
        <dbReference type="Proteomes" id="UP000036403"/>
    </source>
</evidence>
<evidence type="ECO:0000313" key="1">
    <source>
        <dbReference type="EMBL" id="KMQ83876.1"/>
    </source>
</evidence>
<reference evidence="1 2" key="1">
    <citation type="submission" date="2015-04" db="EMBL/GenBank/DDBJ databases">
        <title>Lasius niger genome sequencing.</title>
        <authorList>
            <person name="Konorov E.A."/>
            <person name="Nikitin M.A."/>
            <person name="Kirill M.V."/>
            <person name="Chang P."/>
        </authorList>
    </citation>
    <scope>NUCLEOTIDE SEQUENCE [LARGE SCALE GENOMIC DNA]</scope>
    <source>
        <tissue evidence="1">Whole</tissue>
    </source>
</reference>
<protein>
    <submittedName>
        <fullName evidence="1">3d polymerase</fullName>
    </submittedName>
</protein>
<comment type="caution">
    <text evidence="1">The sequence shown here is derived from an EMBL/GenBank/DDBJ whole genome shotgun (WGS) entry which is preliminary data.</text>
</comment>
<dbReference type="OrthoDB" id="10577051at2759"/>
<dbReference type="PaxDb" id="67767-A0A0J7K115"/>
<organism evidence="1 2">
    <name type="scientific">Lasius niger</name>
    <name type="common">Black garden ant</name>
    <dbReference type="NCBI Taxonomy" id="67767"/>
    <lineage>
        <taxon>Eukaryota</taxon>
        <taxon>Metazoa</taxon>
        <taxon>Ecdysozoa</taxon>
        <taxon>Arthropoda</taxon>
        <taxon>Hexapoda</taxon>
        <taxon>Insecta</taxon>
        <taxon>Pterygota</taxon>
        <taxon>Neoptera</taxon>
        <taxon>Endopterygota</taxon>
        <taxon>Hymenoptera</taxon>
        <taxon>Apocrita</taxon>
        <taxon>Aculeata</taxon>
        <taxon>Formicoidea</taxon>
        <taxon>Formicidae</taxon>
        <taxon>Formicinae</taxon>
        <taxon>Lasius</taxon>
        <taxon>Lasius</taxon>
    </lineage>
</organism>